<dbReference type="AlphaFoldDB" id="A0AAN6G0C2"/>
<dbReference type="PANTHER" id="PTHR33840:SF1">
    <property type="entry name" value="TLE1 PHOSPHOLIPASE DOMAIN-CONTAINING PROTEIN"/>
    <property type="match status" value="1"/>
</dbReference>
<protein>
    <recommendedName>
        <fullName evidence="5">DUF2235 domain-containing protein</fullName>
    </recommendedName>
</protein>
<evidence type="ECO:0000259" key="2">
    <source>
        <dbReference type="Pfam" id="PF09994"/>
    </source>
</evidence>
<gene>
    <name evidence="3" type="ORF">LTR82_003788</name>
</gene>
<feature type="domain" description="G" evidence="1">
    <location>
        <begin position="428"/>
        <end position="553"/>
    </location>
</feature>
<dbReference type="CDD" id="cd00882">
    <property type="entry name" value="Ras_like_GTPase"/>
    <property type="match status" value="1"/>
</dbReference>
<accession>A0AAN6G0C2</accession>
<name>A0AAN6G0C2_9PEZI</name>
<evidence type="ECO:0000313" key="4">
    <source>
        <dbReference type="Proteomes" id="UP001168146"/>
    </source>
</evidence>
<reference evidence="3" key="1">
    <citation type="submission" date="2021-12" db="EMBL/GenBank/DDBJ databases">
        <title>Black yeast isolated from Biological Soil Crust.</title>
        <authorList>
            <person name="Kurbessoian T."/>
        </authorList>
    </citation>
    <scope>NUCLEOTIDE SEQUENCE</scope>
    <source>
        <strain evidence="3">CCFEE 5208</strain>
    </source>
</reference>
<feature type="domain" description="T6SS Phospholipase effector Tle1-like catalytic" evidence="2">
    <location>
        <begin position="11"/>
        <end position="268"/>
    </location>
</feature>
<dbReference type="Pfam" id="PF09994">
    <property type="entry name" value="T6SS_Tle1-like_cat"/>
    <property type="match status" value="1"/>
</dbReference>
<dbReference type="InterPro" id="IPR018712">
    <property type="entry name" value="Tle1-like_cat"/>
</dbReference>
<dbReference type="InterPro" id="IPR027417">
    <property type="entry name" value="P-loop_NTPase"/>
</dbReference>
<dbReference type="EMBL" id="JASUXU010000007">
    <property type="protein sequence ID" value="KAK0325504.1"/>
    <property type="molecule type" value="Genomic_DNA"/>
</dbReference>
<dbReference type="Proteomes" id="UP001168146">
    <property type="component" value="Unassembled WGS sequence"/>
</dbReference>
<dbReference type="GO" id="GO:0005525">
    <property type="term" value="F:GTP binding"/>
    <property type="evidence" value="ECO:0007669"/>
    <property type="project" value="InterPro"/>
</dbReference>
<comment type="caution">
    <text evidence="3">The sequence shown here is derived from an EMBL/GenBank/DDBJ whole genome shotgun (WGS) entry which is preliminary data.</text>
</comment>
<sequence>MTANGETLPTRLVLCIDGTPVKSGGSQTNIQRVSAAIKQGRCLDSLTSELYRQESHCIPWTGAAEDTFSADRLTPGVLGQTHIKQIQAAYEKCSQLVGNKDEVWLFGFGRGAYVARAVAGLLHQVGATASAGQPEFINDFKKVLKESERQAGRRSSLALSPISSIASGSLRPAPRIRFVGAFDTVKAGYGDTIFDISFNSSIQHMRHALAVHEDKRPPEFVAYESLYGTNLADTNRSLVEAWFTGTHIDLGGSAKKAGLALYPLQWMLLEAKKCGLAIAVDNKWPTDPLTLVFPKGGKKGSQAWTCTSANGIKTSMHDFRSVHDIDDYSIKLISNTGLTITKPRYPFAENGNLQHYCDWAPQGTIIHPSVYLLLDEHIHIALEAKELKLQRYLADWRERMLGSQYGVVNTGFWLDDEPDDTPDPGAIRILVCGNTGVGKSTLINKVFGVKVTESSDRTRGIHDVREEITFEGRPDLVVHDSGGFEAGADEEYVAIEAFLKEKSAAIDVTERLHVIWFCVDISSARTLQTATEKLFKAVSEFAADVPIVIVATKKDDFLEVQFGVQRKAMKKDGLKFDEEACDKYAAEKLVERIERIKTEMQSVPGGRLDACVAISQDDPLSIAELSKTTSRCFDTDKVRLLYIRAQVSRIDLKVDFALCEVTRRYKRLIRSATGSSFAPFGATIVRKVSIDQMTKAIINCFGLPTLSANAALEALKANVWSSVGSNFALAFAESFQVIGVVGTVFAAGIPAWAVTGTINSTYIVPATCRLFLIMACDLIFVLARSFKEVTFRASGQPNEKDVGAAARSYRIRGYSQHVHREIKTLVPRYSVVAAMKAEKVRQGVEAIFGRYKDKLMEDVDLPLKPGRPRTKSGDNADEISLLTHTDSVEGDSELLNDIKEGKDALAELEAKEPLVEMNSIRDAMELPADSKRSELDAIGTQRIELDATPKYLY</sequence>
<dbReference type="Pfam" id="PF01926">
    <property type="entry name" value="MMR_HSR1"/>
    <property type="match status" value="1"/>
</dbReference>
<proteinExistence type="predicted"/>
<evidence type="ECO:0000259" key="1">
    <source>
        <dbReference type="Pfam" id="PF01926"/>
    </source>
</evidence>
<organism evidence="3 4">
    <name type="scientific">Friedmanniomyces endolithicus</name>
    <dbReference type="NCBI Taxonomy" id="329885"/>
    <lineage>
        <taxon>Eukaryota</taxon>
        <taxon>Fungi</taxon>
        <taxon>Dikarya</taxon>
        <taxon>Ascomycota</taxon>
        <taxon>Pezizomycotina</taxon>
        <taxon>Dothideomycetes</taxon>
        <taxon>Dothideomycetidae</taxon>
        <taxon>Mycosphaerellales</taxon>
        <taxon>Teratosphaeriaceae</taxon>
        <taxon>Friedmanniomyces</taxon>
    </lineage>
</organism>
<evidence type="ECO:0000313" key="3">
    <source>
        <dbReference type="EMBL" id="KAK0325504.1"/>
    </source>
</evidence>
<dbReference type="PANTHER" id="PTHR33840">
    <property type="match status" value="1"/>
</dbReference>
<evidence type="ECO:0008006" key="5">
    <source>
        <dbReference type="Google" id="ProtNLM"/>
    </source>
</evidence>
<dbReference type="SUPFAM" id="SSF52540">
    <property type="entry name" value="P-loop containing nucleoside triphosphate hydrolases"/>
    <property type="match status" value="1"/>
</dbReference>
<dbReference type="Gene3D" id="3.40.50.300">
    <property type="entry name" value="P-loop containing nucleotide triphosphate hydrolases"/>
    <property type="match status" value="1"/>
</dbReference>
<dbReference type="InterPro" id="IPR006073">
    <property type="entry name" value="GTP-bd"/>
</dbReference>